<dbReference type="PANTHER" id="PTHR35617:SF3">
    <property type="entry name" value="CORE-BINDING (CB) DOMAIN-CONTAINING PROTEIN"/>
    <property type="match status" value="1"/>
</dbReference>
<evidence type="ECO:0000256" key="2">
    <source>
        <dbReference type="ARBA" id="ARBA00023172"/>
    </source>
</evidence>
<dbReference type="InterPro" id="IPR011010">
    <property type="entry name" value="DNA_brk_join_enz"/>
</dbReference>
<dbReference type="InterPro" id="IPR013762">
    <property type="entry name" value="Integrase-like_cat_sf"/>
</dbReference>
<dbReference type="Proteomes" id="UP001314205">
    <property type="component" value="Unassembled WGS sequence"/>
</dbReference>
<comment type="caution">
    <text evidence="4">The sequence shown here is derived from an EMBL/GenBank/DDBJ whole genome shotgun (WGS) entry which is preliminary data.</text>
</comment>
<dbReference type="EMBL" id="CAVLGL010000093">
    <property type="protein sequence ID" value="CAK1595681.1"/>
    <property type="molecule type" value="Genomic_DNA"/>
</dbReference>
<feature type="domain" description="Tyr recombinase" evidence="3">
    <location>
        <begin position="90"/>
        <end position="299"/>
    </location>
</feature>
<dbReference type="SUPFAM" id="SSF56349">
    <property type="entry name" value="DNA breaking-rejoining enzymes"/>
    <property type="match status" value="1"/>
</dbReference>
<evidence type="ECO:0000259" key="3">
    <source>
        <dbReference type="PROSITE" id="PS51898"/>
    </source>
</evidence>
<dbReference type="PANTHER" id="PTHR35617">
    <property type="entry name" value="PHAGE_INTEGRASE DOMAIN-CONTAINING PROTEIN"/>
    <property type="match status" value="1"/>
</dbReference>
<dbReference type="InterPro" id="IPR010998">
    <property type="entry name" value="Integrase_recombinase_N"/>
</dbReference>
<keyword evidence="2" id="KW-0233">DNA recombination</keyword>
<dbReference type="CDD" id="cd00397">
    <property type="entry name" value="DNA_BRE_C"/>
    <property type="match status" value="1"/>
</dbReference>
<accession>A0AAV1LPZ7</accession>
<keyword evidence="5" id="KW-1185">Reference proteome</keyword>
<protein>
    <recommendedName>
        <fullName evidence="3">Tyr recombinase domain-containing protein</fullName>
    </recommendedName>
</protein>
<dbReference type="InterPro" id="IPR002104">
    <property type="entry name" value="Integrase_catalytic"/>
</dbReference>
<dbReference type="GO" id="GO:0006310">
    <property type="term" value="P:DNA recombination"/>
    <property type="evidence" value="ECO:0007669"/>
    <property type="project" value="UniProtKB-KW"/>
</dbReference>
<evidence type="ECO:0000313" key="4">
    <source>
        <dbReference type="EMBL" id="CAK1595681.1"/>
    </source>
</evidence>
<reference evidence="4 5" key="1">
    <citation type="submission" date="2023-11" db="EMBL/GenBank/DDBJ databases">
        <authorList>
            <person name="Hedman E."/>
            <person name="Englund M."/>
            <person name="Stromberg M."/>
            <person name="Nyberg Akerstrom W."/>
            <person name="Nylinder S."/>
            <person name="Jareborg N."/>
            <person name="Kallberg Y."/>
            <person name="Kronander E."/>
        </authorList>
    </citation>
    <scope>NUCLEOTIDE SEQUENCE [LARGE SCALE GENOMIC DNA]</scope>
</reference>
<dbReference type="Gene3D" id="1.10.443.10">
    <property type="entry name" value="Intergrase catalytic core"/>
    <property type="match status" value="1"/>
</dbReference>
<gene>
    <name evidence="4" type="ORF">PARMNEM_LOCUS15122</name>
</gene>
<evidence type="ECO:0000256" key="1">
    <source>
        <dbReference type="ARBA" id="ARBA00023125"/>
    </source>
</evidence>
<dbReference type="GO" id="GO:0003677">
    <property type="term" value="F:DNA binding"/>
    <property type="evidence" value="ECO:0007669"/>
    <property type="project" value="UniProtKB-KW"/>
</dbReference>
<keyword evidence="1" id="KW-0238">DNA-binding</keyword>
<name>A0AAV1LPZ7_9NEOP</name>
<dbReference type="AlphaFoldDB" id="A0AAV1LPZ7"/>
<dbReference type="PROSITE" id="PS51898">
    <property type="entry name" value="TYR_RECOMBINASE"/>
    <property type="match status" value="1"/>
</dbReference>
<dbReference type="Gene3D" id="1.10.150.130">
    <property type="match status" value="1"/>
</dbReference>
<organism evidence="4 5">
    <name type="scientific">Parnassius mnemosyne</name>
    <name type="common">clouded apollo</name>
    <dbReference type="NCBI Taxonomy" id="213953"/>
    <lineage>
        <taxon>Eukaryota</taxon>
        <taxon>Metazoa</taxon>
        <taxon>Ecdysozoa</taxon>
        <taxon>Arthropoda</taxon>
        <taxon>Hexapoda</taxon>
        <taxon>Insecta</taxon>
        <taxon>Pterygota</taxon>
        <taxon>Neoptera</taxon>
        <taxon>Endopterygota</taxon>
        <taxon>Lepidoptera</taxon>
        <taxon>Glossata</taxon>
        <taxon>Ditrysia</taxon>
        <taxon>Papilionoidea</taxon>
        <taxon>Papilionidae</taxon>
        <taxon>Parnassiinae</taxon>
        <taxon>Parnassini</taxon>
        <taxon>Parnassius</taxon>
        <taxon>Driopa</taxon>
    </lineage>
</organism>
<sequence>MLNSLSGNTMKQYDSTLRLWWEYCRTLDIDPYQASVPFILKFLSERFDAGASYGTLNAARSALSLLIGPKVGCDDRLKRFFKGVFRLKPPKPKYNVTWDPGLVLDYLALQYPNESIDIELLTKKLVTILALTTGHRVQTLSHIKLQNIKINSSGVQIKIPDLIKTSNKNILQPILHLKIYTCKLEICPVNTLKSYIRRTEQFRHNTEQLLLTIKKPYRAASSQTLSRWIKSTLSKAGIDMSIFTAHSTRHAATSAANRAGLSMDLIRKTAGWSKNSETFARFYNRPLSEDPLLFRSTVCNTSHVN</sequence>
<dbReference type="Pfam" id="PF00589">
    <property type="entry name" value="Phage_integrase"/>
    <property type="match status" value="1"/>
</dbReference>
<dbReference type="GO" id="GO:0015074">
    <property type="term" value="P:DNA integration"/>
    <property type="evidence" value="ECO:0007669"/>
    <property type="project" value="InterPro"/>
</dbReference>
<proteinExistence type="predicted"/>
<evidence type="ECO:0000313" key="5">
    <source>
        <dbReference type="Proteomes" id="UP001314205"/>
    </source>
</evidence>